<evidence type="ECO:0000259" key="4">
    <source>
        <dbReference type="Pfam" id="PF07557"/>
    </source>
</evidence>
<accession>A0A803MGS6</accession>
<dbReference type="PANTHER" id="PTHR34373:SF8">
    <property type="entry name" value="SHUGOSHIN"/>
    <property type="match status" value="1"/>
</dbReference>
<sequence>MKGDKSIKSSTFSKMRKRLSDISNLHSQHKSPFKNQENVLPVPDNSSSKIYMEKILQENAVMKKLLEEKDKIIESNGVELQKLRVILQRTQLQNWHLAQSNTQMLAELNMGKDRLKTLQHELLSKDALSKAMALELKKYQIAEGPLSVCFKLQEKTNVRCKTNGLQKGEPKPEEADVEQPLKDNENKVSKTKRERPARSQSMGPTTSQQAVDKETVENKRRCLRRQSARLKPSGKQDDLFEIEVGKDAANQTTHFSRHKSTSDKADDEECLSESSNSTTAQRLSIGRPQRRVTEKVQSYKDPPLNKKMRRPA</sequence>
<comment type="similarity">
    <text evidence="1">Belongs to the shugoshin family.</text>
</comment>
<dbReference type="GO" id="GO:0005634">
    <property type="term" value="C:nucleus"/>
    <property type="evidence" value="ECO:0007669"/>
    <property type="project" value="InterPro"/>
</dbReference>
<dbReference type="GO" id="GO:0034090">
    <property type="term" value="P:maintenance of meiotic sister chromatid cohesion"/>
    <property type="evidence" value="ECO:0007669"/>
    <property type="project" value="InterPro"/>
</dbReference>
<keyword evidence="6" id="KW-1185">Reference proteome</keyword>
<dbReference type="InterPro" id="IPR011515">
    <property type="entry name" value="Shugoshin_C"/>
</dbReference>
<dbReference type="GO" id="GO:0045144">
    <property type="term" value="P:meiotic sister chromatid segregation"/>
    <property type="evidence" value="ECO:0007669"/>
    <property type="project" value="InterPro"/>
</dbReference>
<dbReference type="Proteomes" id="UP000596660">
    <property type="component" value="Unplaced"/>
</dbReference>
<feature type="domain" description="Shugoshin C-terminal" evidence="4">
    <location>
        <begin position="286"/>
        <end position="310"/>
    </location>
</feature>
<evidence type="ECO:0000313" key="6">
    <source>
        <dbReference type="Proteomes" id="UP000596660"/>
    </source>
</evidence>
<evidence type="ECO:0000256" key="2">
    <source>
        <dbReference type="ARBA" id="ARBA00022829"/>
    </source>
</evidence>
<name>A0A803MGS6_CHEQI</name>
<dbReference type="Pfam" id="PF07557">
    <property type="entry name" value="Shugoshin_C"/>
    <property type="match status" value="1"/>
</dbReference>
<dbReference type="Gramene" id="AUR62029178-RA">
    <property type="protein sequence ID" value="AUR62029178-RA:cds"/>
    <property type="gene ID" value="AUR62029178"/>
</dbReference>
<feature type="compositionally biased region" description="Polar residues" evidence="3">
    <location>
        <begin position="198"/>
        <end position="210"/>
    </location>
</feature>
<evidence type="ECO:0000256" key="1">
    <source>
        <dbReference type="ARBA" id="ARBA00010845"/>
    </source>
</evidence>
<dbReference type="OMA" id="MKDYINH"/>
<organism evidence="5 6">
    <name type="scientific">Chenopodium quinoa</name>
    <name type="common">Quinoa</name>
    <dbReference type="NCBI Taxonomy" id="63459"/>
    <lineage>
        <taxon>Eukaryota</taxon>
        <taxon>Viridiplantae</taxon>
        <taxon>Streptophyta</taxon>
        <taxon>Embryophyta</taxon>
        <taxon>Tracheophyta</taxon>
        <taxon>Spermatophyta</taxon>
        <taxon>Magnoliopsida</taxon>
        <taxon>eudicotyledons</taxon>
        <taxon>Gunneridae</taxon>
        <taxon>Pentapetalae</taxon>
        <taxon>Caryophyllales</taxon>
        <taxon>Chenopodiaceae</taxon>
        <taxon>Chenopodioideae</taxon>
        <taxon>Atripliceae</taxon>
        <taxon>Chenopodium</taxon>
    </lineage>
</organism>
<reference evidence="5" key="1">
    <citation type="journal article" date="2017" name="Nature">
        <title>The genome of Chenopodium quinoa.</title>
        <authorList>
            <person name="Jarvis D.E."/>
            <person name="Ho Y.S."/>
            <person name="Lightfoot D.J."/>
            <person name="Schmoeckel S.M."/>
            <person name="Li B."/>
            <person name="Borm T.J.A."/>
            <person name="Ohyanagi H."/>
            <person name="Mineta K."/>
            <person name="Michell C.T."/>
            <person name="Saber N."/>
            <person name="Kharbatia N.M."/>
            <person name="Rupper R.R."/>
            <person name="Sharp A.R."/>
            <person name="Dally N."/>
            <person name="Boughton B.A."/>
            <person name="Woo Y.H."/>
            <person name="Gao G."/>
            <person name="Schijlen E.G.W.M."/>
            <person name="Guo X."/>
            <person name="Momin A.A."/>
            <person name="Negrao S."/>
            <person name="Al-Babili S."/>
            <person name="Gehring C."/>
            <person name="Roessner U."/>
            <person name="Jung C."/>
            <person name="Murphy K."/>
            <person name="Arold S.T."/>
            <person name="Gojobori T."/>
            <person name="van der Linden C.G."/>
            <person name="van Loo E.N."/>
            <person name="Jellen E.N."/>
            <person name="Maughan P.J."/>
            <person name="Tester M."/>
        </authorList>
    </citation>
    <scope>NUCLEOTIDE SEQUENCE [LARGE SCALE GENOMIC DNA]</scope>
    <source>
        <strain evidence="5">cv. PI 614886</strain>
    </source>
</reference>
<feature type="compositionally biased region" description="Basic and acidic residues" evidence="3">
    <location>
        <begin position="211"/>
        <end position="220"/>
    </location>
</feature>
<keyword evidence="2" id="KW-0159">Chromosome partition</keyword>
<protein>
    <recommendedName>
        <fullName evidence="4">Shugoshin C-terminal domain-containing protein</fullName>
    </recommendedName>
</protein>
<reference evidence="5" key="2">
    <citation type="submission" date="2021-03" db="UniProtKB">
        <authorList>
            <consortium name="EnsemblPlants"/>
        </authorList>
    </citation>
    <scope>IDENTIFICATION</scope>
</reference>
<feature type="compositionally biased region" description="Basic and acidic residues" evidence="3">
    <location>
        <begin position="168"/>
        <end position="188"/>
    </location>
</feature>
<dbReference type="PANTHER" id="PTHR34373">
    <property type="entry name" value="SHUGOSHIN 2"/>
    <property type="match status" value="1"/>
</dbReference>
<proteinExistence type="inferred from homology"/>
<evidence type="ECO:0000256" key="3">
    <source>
        <dbReference type="SAM" id="MobiDB-lite"/>
    </source>
</evidence>
<feature type="compositionally biased region" description="Basic and acidic residues" evidence="3">
    <location>
        <begin position="234"/>
        <end position="246"/>
    </location>
</feature>
<dbReference type="GO" id="GO:0000775">
    <property type="term" value="C:chromosome, centromeric region"/>
    <property type="evidence" value="ECO:0007669"/>
    <property type="project" value="InterPro"/>
</dbReference>
<dbReference type="AlphaFoldDB" id="A0A803MGS6"/>
<feature type="compositionally biased region" description="Polar residues" evidence="3">
    <location>
        <begin position="272"/>
        <end position="282"/>
    </location>
</feature>
<dbReference type="EnsemblPlants" id="AUR62029178-RA">
    <property type="protein sequence ID" value="AUR62029178-RA:cds"/>
    <property type="gene ID" value="AUR62029178"/>
</dbReference>
<evidence type="ECO:0000313" key="5">
    <source>
        <dbReference type="EnsemblPlants" id="AUR62029178-RA:cds"/>
    </source>
</evidence>
<dbReference type="InterPro" id="IPR044693">
    <property type="entry name" value="SGO_plant"/>
</dbReference>
<feature type="region of interest" description="Disordered" evidence="3">
    <location>
        <begin position="18"/>
        <end position="41"/>
    </location>
</feature>
<feature type="region of interest" description="Disordered" evidence="3">
    <location>
        <begin position="162"/>
        <end position="312"/>
    </location>
</feature>